<dbReference type="InterPro" id="IPR019432">
    <property type="entry name" value="Acyltransferase_MbtK/IucB-like"/>
</dbReference>
<reference evidence="6 7" key="1">
    <citation type="submission" date="2024-06" db="EMBL/GenBank/DDBJ databases">
        <title>The Natural Products Discovery Center: Release of the First 8490 Sequenced Strains for Exploring Actinobacteria Biosynthetic Diversity.</title>
        <authorList>
            <person name="Kalkreuter E."/>
            <person name="Kautsar S.A."/>
            <person name="Yang D."/>
            <person name="Bader C.D."/>
            <person name="Teijaro C.N."/>
            <person name="Fluegel L."/>
            <person name="Davis C.M."/>
            <person name="Simpson J.R."/>
            <person name="Lauterbach L."/>
            <person name="Steele A.D."/>
            <person name="Gui C."/>
            <person name="Meng S."/>
            <person name="Li G."/>
            <person name="Viehrig K."/>
            <person name="Ye F."/>
            <person name="Su P."/>
            <person name="Kiefer A.F."/>
            <person name="Nichols A."/>
            <person name="Cepeda A.J."/>
            <person name="Yan W."/>
            <person name="Fan B."/>
            <person name="Jiang Y."/>
            <person name="Adhikari A."/>
            <person name="Zheng C.-J."/>
            <person name="Schuster L."/>
            <person name="Cowan T.M."/>
            <person name="Smanski M.J."/>
            <person name="Chevrette M.G."/>
            <person name="De Carvalho L.P.S."/>
            <person name="Shen B."/>
        </authorList>
    </citation>
    <scope>NUCLEOTIDE SEQUENCE [LARGE SCALE GENOMIC DNA]</scope>
    <source>
        <strain evidence="6 7">NPDC001615</strain>
    </source>
</reference>
<dbReference type="EMBL" id="JBEOZY010000016">
    <property type="protein sequence ID" value="MER6166425.1"/>
    <property type="molecule type" value="Genomic_DNA"/>
</dbReference>
<sequence length="215" mass="23228">MTDPRPDAPYTTPHTTPYADRAAVHEQRLDGFGTVRILPLDPAADATVIHGWVSEGRAVFWGMNGLTRQQVADVYAHMDTLDTHHAFLVVKDGEPVALFQTYDPEADRVSECYATEPGDIGVHLLLAPAGSGGARPGWTAALSGALMAYVLLGLDRTRIVVDPDVDNVKAIARFLKQGFTAGPAVVLPEVDLPDVYLPEKKAQLAFLRREVAFAG</sequence>
<evidence type="ECO:0000256" key="2">
    <source>
        <dbReference type="ARBA" id="ARBA00005102"/>
    </source>
</evidence>
<dbReference type="Proteomes" id="UP001496720">
    <property type="component" value="Unassembled WGS sequence"/>
</dbReference>
<dbReference type="PANTHER" id="PTHR31438">
    <property type="entry name" value="LYSINE N-ACYLTRANSFERASE C17G9.06C-RELATED"/>
    <property type="match status" value="1"/>
</dbReference>
<evidence type="ECO:0000259" key="5">
    <source>
        <dbReference type="SMART" id="SM01006"/>
    </source>
</evidence>
<name>A0ABV1SXH0_9ACTN</name>
<evidence type="ECO:0000256" key="3">
    <source>
        <dbReference type="ARBA" id="ARBA00020586"/>
    </source>
</evidence>
<evidence type="ECO:0000256" key="4">
    <source>
        <dbReference type="ARBA" id="ARBA00031122"/>
    </source>
</evidence>
<dbReference type="SMART" id="SM01006">
    <property type="entry name" value="AlcB"/>
    <property type="match status" value="1"/>
</dbReference>
<proteinExistence type="predicted"/>
<dbReference type="GO" id="GO:0016746">
    <property type="term" value="F:acyltransferase activity"/>
    <property type="evidence" value="ECO:0007669"/>
    <property type="project" value="UniProtKB-KW"/>
</dbReference>
<evidence type="ECO:0000313" key="6">
    <source>
        <dbReference type="EMBL" id="MER6166425.1"/>
    </source>
</evidence>
<comment type="pathway">
    <text evidence="2">Siderophore biosynthesis; mycobactin biosynthesis.</text>
</comment>
<organism evidence="6 7">
    <name type="scientific">Streptomyces violaceorubidus</name>
    <dbReference type="NCBI Taxonomy" id="284042"/>
    <lineage>
        <taxon>Bacteria</taxon>
        <taxon>Bacillati</taxon>
        <taxon>Actinomycetota</taxon>
        <taxon>Actinomycetes</taxon>
        <taxon>Kitasatosporales</taxon>
        <taxon>Streptomycetaceae</taxon>
        <taxon>Streptomyces</taxon>
    </lineage>
</organism>
<evidence type="ECO:0000256" key="1">
    <source>
        <dbReference type="ARBA" id="ARBA00003818"/>
    </source>
</evidence>
<comment type="caution">
    <text evidence="6">The sequence shown here is derived from an EMBL/GenBank/DDBJ whole genome shotgun (WGS) entry which is preliminary data.</text>
</comment>
<dbReference type="SUPFAM" id="SSF55729">
    <property type="entry name" value="Acyl-CoA N-acyltransferases (Nat)"/>
    <property type="match status" value="1"/>
</dbReference>
<keyword evidence="6" id="KW-0012">Acyltransferase</keyword>
<dbReference type="RefSeq" id="WP_352148070.1">
    <property type="nucleotide sequence ID" value="NZ_JBEOZY010000016.1"/>
</dbReference>
<evidence type="ECO:0000313" key="7">
    <source>
        <dbReference type="Proteomes" id="UP001496720"/>
    </source>
</evidence>
<gene>
    <name evidence="6" type="ORF">ABT188_17980</name>
</gene>
<protein>
    <recommendedName>
        <fullName evidence="3">Lysine N-acyltransferase MbtK</fullName>
    </recommendedName>
    <alternativeName>
        <fullName evidence="4">Mycobactin synthase protein K</fullName>
    </alternativeName>
</protein>
<comment type="function">
    <text evidence="1">Acyltransferase required for the direct transfer of medium- to long-chain fatty acyl moieties from a carrier protein (MbtL) on to the epsilon-amino group of lysine residue in the mycobactin core.</text>
</comment>
<keyword evidence="7" id="KW-1185">Reference proteome</keyword>
<feature type="domain" description="Acyltransferase MbtK/IucB-like conserved" evidence="5">
    <location>
        <begin position="38"/>
        <end position="86"/>
    </location>
</feature>
<keyword evidence="6" id="KW-0808">Transferase</keyword>
<accession>A0ABV1SXH0</accession>
<dbReference type="Pfam" id="PF13523">
    <property type="entry name" value="Acetyltransf_8"/>
    <property type="match status" value="1"/>
</dbReference>
<dbReference type="InterPro" id="IPR016181">
    <property type="entry name" value="Acyl_CoA_acyltransferase"/>
</dbReference>
<dbReference type="Gene3D" id="3.40.630.30">
    <property type="match status" value="1"/>
</dbReference>
<dbReference type="PANTHER" id="PTHR31438:SF1">
    <property type="entry name" value="LYSINE N-ACYLTRANSFERASE C17G9.06C-RELATED"/>
    <property type="match status" value="1"/>
</dbReference>